<feature type="transmembrane region" description="Helical" evidence="1">
    <location>
        <begin position="282"/>
        <end position="310"/>
    </location>
</feature>
<keyword evidence="1" id="KW-0812">Transmembrane</keyword>
<proteinExistence type="predicted"/>
<organism evidence="2 3">
    <name type="scientific">Candidatus Iainarchaeum sp</name>
    <dbReference type="NCBI Taxonomy" id="3101447"/>
    <lineage>
        <taxon>Archaea</taxon>
        <taxon>Candidatus Iainarchaeota</taxon>
        <taxon>Candidatus Iainarchaeia</taxon>
        <taxon>Candidatus Iainarchaeales</taxon>
        <taxon>Candidatus Iainarchaeaceae</taxon>
        <taxon>Candidatus Iainarchaeum</taxon>
    </lineage>
</organism>
<feature type="transmembrane region" description="Helical" evidence="1">
    <location>
        <begin position="316"/>
        <end position="342"/>
    </location>
</feature>
<evidence type="ECO:0000256" key="1">
    <source>
        <dbReference type="SAM" id="Phobius"/>
    </source>
</evidence>
<reference evidence="3" key="1">
    <citation type="submission" date="2017-09" db="EMBL/GenBank/DDBJ databases">
        <title>The Reconstruction of 2,631 Draft Metagenome-Assembled Genomes from the Global Oceans.</title>
        <authorList>
            <person name="Tully B.J."/>
            <person name="Graham E.D."/>
            <person name="Heidelberg J.F."/>
        </authorList>
    </citation>
    <scope>NUCLEOTIDE SEQUENCE [LARGE SCALE GENOMIC DNA]</scope>
</reference>
<keyword evidence="1" id="KW-1133">Transmembrane helix</keyword>
<keyword evidence="1" id="KW-0472">Membrane</keyword>
<name>A0A2D6LQI1_9ARCH</name>
<gene>
    <name evidence="2" type="ORF">CL944_02840</name>
</gene>
<evidence type="ECO:0000313" key="2">
    <source>
        <dbReference type="EMBL" id="MAG18384.1"/>
    </source>
</evidence>
<protein>
    <recommendedName>
        <fullName evidence="4">DUF2207 domain-containing protein</fullName>
    </recommendedName>
</protein>
<dbReference type="AlphaFoldDB" id="A0A2D6LQI1"/>
<evidence type="ECO:0008006" key="4">
    <source>
        <dbReference type="Google" id="ProtNLM"/>
    </source>
</evidence>
<comment type="caution">
    <text evidence="2">The sequence shown here is derived from an EMBL/GenBank/DDBJ whole genome shotgun (WGS) entry which is preliminary data.</text>
</comment>
<feature type="transmembrane region" description="Helical" evidence="1">
    <location>
        <begin position="354"/>
        <end position="377"/>
    </location>
</feature>
<feature type="transmembrane region" description="Helical" evidence="1">
    <location>
        <begin position="236"/>
        <end position="262"/>
    </location>
</feature>
<evidence type="ECO:0000313" key="3">
    <source>
        <dbReference type="Proteomes" id="UP000226712"/>
    </source>
</evidence>
<dbReference type="EMBL" id="NZBD01000016">
    <property type="protein sequence ID" value="MAG18384.1"/>
    <property type="molecule type" value="Genomic_DNA"/>
</dbReference>
<accession>A0A2D6LQI1</accession>
<sequence length="384" mass="42979">MKKFLILIGLALLLTLAQMNIAFAAQSDGYVHKNHYYAVSFDGEGDAIVRAQIDIENTLNQPRKWVDLEIPGQVVIYKAVQESPVRSPVEYSKTLTSNATILHLELKESIPMNSQGTIVLFYKIPRYAKRDLVGNYNFDFKTIIDKDAILIENLRVAVNVQEGLFMKGGEAKVDYKPNIGFMGEMAMSKTMDVSIESPYYRDYYYSIRNAQGLVKTARNLDPFESFHVKGNYGENWLALYFFDLIAGIIGAAVLIVVSVLGFRQITKVFKTKNTTKGKGNDYVQSALVAFGSAIAIVITNVVLFFTAVIVSEFSYSLQWIVLLIGLLGILVSFGLLFLPSLYVSSKKGIIQGALVFFLTIFFLIAISIFLGIAYTVLFPPRIYY</sequence>
<dbReference type="Proteomes" id="UP000226712">
    <property type="component" value="Unassembled WGS sequence"/>
</dbReference>